<dbReference type="OrthoDB" id="197463at2157"/>
<dbReference type="AlphaFoldDB" id="L9W9W7"/>
<sequence length="89" mass="10033">MSAQLEQARDDLEEAATAATDDDVRDDLRETADAFDEYVTSEQTPDYAVLDAHLNTLRQARERARGDTKAHLEDALETTESYRTDLEQA</sequence>
<reference evidence="2 3" key="1">
    <citation type="journal article" date="2014" name="PLoS Genet.">
        <title>Phylogenetically driven sequencing of extremely halophilic archaea reveals strategies for static and dynamic osmo-response.</title>
        <authorList>
            <person name="Becker E.A."/>
            <person name="Seitzer P.M."/>
            <person name="Tritt A."/>
            <person name="Larsen D."/>
            <person name="Krusor M."/>
            <person name="Yao A.I."/>
            <person name="Wu D."/>
            <person name="Madern D."/>
            <person name="Eisen J.A."/>
            <person name="Darling A.E."/>
            <person name="Facciotti M.T."/>
        </authorList>
    </citation>
    <scope>NUCLEOTIDE SEQUENCE [LARGE SCALE GENOMIC DNA]</scope>
    <source>
        <strain evidence="2 3">JCM 14089</strain>
    </source>
</reference>
<dbReference type="Pfam" id="PF24430">
    <property type="entry name" value="DUF7553"/>
    <property type="match status" value="1"/>
</dbReference>
<dbReference type="EMBL" id="AOHX01000030">
    <property type="protein sequence ID" value="ELY46285.1"/>
    <property type="molecule type" value="Genomic_DNA"/>
</dbReference>
<gene>
    <name evidence="2" type="ORF">C495_06923</name>
</gene>
<organism evidence="2 3">
    <name type="scientific">Natronorubrum sulfidifaciens JCM 14089</name>
    <dbReference type="NCBI Taxonomy" id="1230460"/>
    <lineage>
        <taxon>Archaea</taxon>
        <taxon>Methanobacteriati</taxon>
        <taxon>Methanobacteriota</taxon>
        <taxon>Stenosarchaea group</taxon>
        <taxon>Halobacteria</taxon>
        <taxon>Halobacteriales</taxon>
        <taxon>Natrialbaceae</taxon>
        <taxon>Natronorubrum</taxon>
    </lineage>
</organism>
<dbReference type="eggNOG" id="arCOG10792">
    <property type="taxonomic scope" value="Archaea"/>
</dbReference>
<name>L9W9W7_9EURY</name>
<dbReference type="InterPro" id="IPR055975">
    <property type="entry name" value="DUF7553"/>
</dbReference>
<dbReference type="RefSeq" id="WP_008161282.1">
    <property type="nucleotide sequence ID" value="NZ_AOHX01000030.1"/>
</dbReference>
<accession>L9W9W7</accession>
<proteinExistence type="predicted"/>
<comment type="caution">
    <text evidence="2">The sequence shown here is derived from an EMBL/GenBank/DDBJ whole genome shotgun (WGS) entry which is preliminary data.</text>
</comment>
<feature type="region of interest" description="Disordered" evidence="1">
    <location>
        <begin position="1"/>
        <end position="25"/>
    </location>
</feature>
<dbReference type="PATRIC" id="fig|1230460.4.peg.1394"/>
<evidence type="ECO:0000256" key="1">
    <source>
        <dbReference type="SAM" id="MobiDB-lite"/>
    </source>
</evidence>
<evidence type="ECO:0000313" key="3">
    <source>
        <dbReference type="Proteomes" id="UP000011661"/>
    </source>
</evidence>
<dbReference type="Proteomes" id="UP000011661">
    <property type="component" value="Unassembled WGS sequence"/>
</dbReference>
<keyword evidence="3" id="KW-1185">Reference proteome</keyword>
<evidence type="ECO:0000313" key="2">
    <source>
        <dbReference type="EMBL" id="ELY46285.1"/>
    </source>
</evidence>
<protein>
    <submittedName>
        <fullName evidence="2">Uncharacterized protein</fullName>
    </submittedName>
</protein>
<feature type="region of interest" description="Disordered" evidence="1">
    <location>
        <begin position="62"/>
        <end position="89"/>
    </location>
</feature>